<evidence type="ECO:0000313" key="4">
    <source>
        <dbReference type="EMBL" id="CAJ1381259.1"/>
    </source>
</evidence>
<dbReference type="Proteomes" id="UP001178507">
    <property type="component" value="Unassembled WGS sequence"/>
</dbReference>
<reference evidence="4" key="1">
    <citation type="submission" date="2023-08" db="EMBL/GenBank/DDBJ databases">
        <authorList>
            <person name="Chen Y."/>
            <person name="Shah S."/>
            <person name="Dougan E. K."/>
            <person name="Thang M."/>
            <person name="Chan C."/>
        </authorList>
    </citation>
    <scope>NUCLEOTIDE SEQUENCE</scope>
</reference>
<name>A0AA36I7T0_9DINO</name>
<feature type="region of interest" description="Disordered" evidence="2">
    <location>
        <begin position="283"/>
        <end position="304"/>
    </location>
</feature>
<evidence type="ECO:0000256" key="3">
    <source>
        <dbReference type="SAM" id="SignalP"/>
    </source>
</evidence>
<evidence type="ECO:0000313" key="5">
    <source>
        <dbReference type="Proteomes" id="UP001178507"/>
    </source>
</evidence>
<organism evidence="4 5">
    <name type="scientific">Effrenium voratum</name>
    <dbReference type="NCBI Taxonomy" id="2562239"/>
    <lineage>
        <taxon>Eukaryota</taxon>
        <taxon>Sar</taxon>
        <taxon>Alveolata</taxon>
        <taxon>Dinophyceae</taxon>
        <taxon>Suessiales</taxon>
        <taxon>Symbiodiniaceae</taxon>
        <taxon>Effrenium</taxon>
    </lineage>
</organism>
<sequence length="487" mass="55853">MDPAMAQRVAQLWLALLALGLSEDIMPNVVCSYKKMQNKAFSGLTVWMKFPSEAEAKTFCDENEACDGYHLHPATKLWYVHPIESSELVEDEVTQGFVAYKKRAPGNASLRASEERPEVESQPDKPEETLKPMSQVASDAQIYNDRTTGLLGCPLTVPKYSQRLKGQSESPPPERRRRSPRPAPQKDFDRAWEKCHKDLYEDAFARQQRLKDMQSYVKQMEDTLRERKQRRRYYRGNVDGRSHLEREEENLRRRQEHQMRCLEEQRMKELDELRGCTFRPNLVKKLNSSPTTPRRPGSPSRKMSSFLDDLAMSVGSYSSESAMAKLQGLVEAQRMAHSKLQGLMQEEGPLKDRLRTLHGELHERIQREETNRVVNMLQDADAGSSSQKNLVQRVRQMVALGRDPETAQQQIVEELVLQSQDEVRRRVLEHFGPLRMEAEGELYSRQLAVAHELEAVEAKAMALRGGTLCEEVRLGRAIACACACWRA</sequence>
<feature type="chain" id="PRO_5041469481" evidence="3">
    <location>
        <begin position="23"/>
        <end position="487"/>
    </location>
</feature>
<feature type="compositionally biased region" description="Low complexity" evidence="2">
    <location>
        <begin position="288"/>
        <end position="301"/>
    </location>
</feature>
<keyword evidence="1" id="KW-0175">Coiled coil</keyword>
<evidence type="ECO:0000256" key="1">
    <source>
        <dbReference type="SAM" id="Coils"/>
    </source>
</evidence>
<keyword evidence="3" id="KW-0732">Signal</keyword>
<dbReference type="EMBL" id="CAUJNA010000791">
    <property type="protein sequence ID" value="CAJ1381259.1"/>
    <property type="molecule type" value="Genomic_DNA"/>
</dbReference>
<accession>A0AA36I7T0</accession>
<feature type="region of interest" description="Disordered" evidence="2">
    <location>
        <begin position="153"/>
        <end position="189"/>
    </location>
</feature>
<proteinExistence type="predicted"/>
<feature type="compositionally biased region" description="Basic and acidic residues" evidence="2">
    <location>
        <begin position="112"/>
        <end position="130"/>
    </location>
</feature>
<keyword evidence="5" id="KW-1185">Reference proteome</keyword>
<comment type="caution">
    <text evidence="4">The sequence shown here is derived from an EMBL/GenBank/DDBJ whole genome shotgun (WGS) entry which is preliminary data.</text>
</comment>
<feature type="coiled-coil region" evidence="1">
    <location>
        <begin position="245"/>
        <end position="272"/>
    </location>
</feature>
<dbReference type="AlphaFoldDB" id="A0AA36I7T0"/>
<feature type="signal peptide" evidence="3">
    <location>
        <begin position="1"/>
        <end position="22"/>
    </location>
</feature>
<protein>
    <submittedName>
        <fullName evidence="4">Uncharacterized protein</fullName>
    </submittedName>
</protein>
<gene>
    <name evidence="4" type="ORF">EVOR1521_LOCUS9000</name>
</gene>
<feature type="region of interest" description="Disordered" evidence="2">
    <location>
        <begin position="106"/>
        <end position="134"/>
    </location>
</feature>
<evidence type="ECO:0000256" key="2">
    <source>
        <dbReference type="SAM" id="MobiDB-lite"/>
    </source>
</evidence>